<gene>
    <name evidence="2" type="ORF">HVS_15545</name>
</gene>
<feature type="transmembrane region" description="Helical" evidence="1">
    <location>
        <begin position="7"/>
        <end position="23"/>
    </location>
</feature>
<protein>
    <submittedName>
        <fullName evidence="2">Uncharacterized protein</fullName>
    </submittedName>
</protein>
<organism evidence="2 3">
    <name type="scientific">Acetivibrio saccincola</name>
    <dbReference type="NCBI Taxonomy" id="1677857"/>
    <lineage>
        <taxon>Bacteria</taxon>
        <taxon>Bacillati</taxon>
        <taxon>Bacillota</taxon>
        <taxon>Clostridia</taxon>
        <taxon>Eubacteriales</taxon>
        <taxon>Oscillospiraceae</taxon>
        <taxon>Acetivibrio</taxon>
    </lineage>
</organism>
<accession>A0A2K9ETT5</accession>
<evidence type="ECO:0000256" key="1">
    <source>
        <dbReference type="SAM" id="Phobius"/>
    </source>
</evidence>
<reference evidence="2 3" key="1">
    <citation type="submission" date="2017-12" db="EMBL/GenBank/DDBJ databases">
        <title>Complete genome sequence of Herbivorax saccincola GGR1, a novel Cellulosome-producing hydrolytic bacterium in a thermophilic biogas plant, established by Illumina and Nanopore MinION sequencing.</title>
        <authorList>
            <person name="Pechtl A."/>
            <person name="Ruckert C."/>
            <person name="Koeck D.E."/>
            <person name="Maus I."/>
            <person name="Winkler A."/>
            <person name="Kalinowski J."/>
            <person name="Puhler A."/>
            <person name="Schwarz W.W."/>
            <person name="Zverlov V.V."/>
            <person name="Schluter A."/>
            <person name="Liebl W."/>
        </authorList>
    </citation>
    <scope>NUCLEOTIDE SEQUENCE [LARGE SCALE GENOMIC DNA]</scope>
    <source>
        <strain evidence="3">SR1</strain>
    </source>
</reference>
<keyword evidence="1" id="KW-0812">Transmembrane</keyword>
<evidence type="ECO:0000313" key="2">
    <source>
        <dbReference type="EMBL" id="AUG58950.1"/>
    </source>
</evidence>
<feature type="transmembrane region" description="Helical" evidence="1">
    <location>
        <begin position="29"/>
        <end position="49"/>
    </location>
</feature>
<name>A0A2K9ETT5_9FIRM</name>
<dbReference type="KEGG" id="hsc:HVS_15545"/>
<keyword evidence="3" id="KW-1185">Reference proteome</keyword>
<keyword evidence="1" id="KW-1133">Transmembrane helix</keyword>
<dbReference type="EMBL" id="CP025197">
    <property type="protein sequence ID" value="AUG58950.1"/>
    <property type="molecule type" value="Genomic_DNA"/>
</dbReference>
<keyword evidence="1" id="KW-0472">Membrane</keyword>
<dbReference type="Proteomes" id="UP000233534">
    <property type="component" value="Chromosome"/>
</dbReference>
<sequence length="436" mass="50853">MRINSFIAFLSSLIAGVMLFFVLGGKFTIYLVIPLILISIFLGVFVFYKKIPFANKLPFKISLSILSAVVYLAMAVFILIYAINYPPEGNFEEKLELTIGTEEEYKNGEELFELLNEFNEVFHLLNVEVKEDEWDSYAVEFLEKTADKRRSISKFIRTNDIAISTRPILEPKDYIFSDPESGKFVDAVINFISLELVEVKTLQNQGKGQEAASKYMDLWRTVDAITSIKNTSVYYAMLYSYIVAQMGEYYYNNQEELKEYDFSRISSITENALEKLDKAYENLIIADYHIIKNNKLEVSQVLKWPFFDLNATLKKYHSYFYSMTQRLKAPYDETITYEKPLEKVNIFVRNALGEVQYAEEIKNFEIALYENVIKNYINKKTEIGVYMYAINYNRNPDNIPKDYKTGGEVQIRDYDDVIEIFIGGEDSREKKFQILK</sequence>
<evidence type="ECO:0000313" key="3">
    <source>
        <dbReference type="Proteomes" id="UP000233534"/>
    </source>
</evidence>
<dbReference type="RefSeq" id="WP_101303692.1">
    <property type="nucleotide sequence ID" value="NZ_CP025197.1"/>
</dbReference>
<feature type="transmembrane region" description="Helical" evidence="1">
    <location>
        <begin position="61"/>
        <end position="83"/>
    </location>
</feature>
<dbReference type="AlphaFoldDB" id="A0A2K9ETT5"/>
<proteinExistence type="predicted"/>